<keyword evidence="4" id="KW-1185">Reference proteome</keyword>
<organism evidence="3 4">
    <name type="scientific">Mizuhopecten yessoensis</name>
    <name type="common">Japanese scallop</name>
    <name type="synonym">Patinopecten yessoensis</name>
    <dbReference type="NCBI Taxonomy" id="6573"/>
    <lineage>
        <taxon>Eukaryota</taxon>
        <taxon>Metazoa</taxon>
        <taxon>Spiralia</taxon>
        <taxon>Lophotrochozoa</taxon>
        <taxon>Mollusca</taxon>
        <taxon>Bivalvia</taxon>
        <taxon>Autobranchia</taxon>
        <taxon>Pteriomorphia</taxon>
        <taxon>Pectinida</taxon>
        <taxon>Pectinoidea</taxon>
        <taxon>Pectinidae</taxon>
        <taxon>Mizuhopecten</taxon>
    </lineage>
</organism>
<dbReference type="PANTHER" id="PTHR47020:SF1">
    <property type="entry name" value="HILLARIN"/>
    <property type="match status" value="1"/>
</dbReference>
<accession>A0A210Q6V5</accession>
<feature type="domain" description="KY-like immunoglobulin-like" evidence="2">
    <location>
        <begin position="468"/>
        <end position="582"/>
    </location>
</feature>
<evidence type="ECO:0000313" key="3">
    <source>
        <dbReference type="EMBL" id="OWF44468.1"/>
    </source>
</evidence>
<name>A0A210Q6V5_MIZYE</name>
<reference evidence="3 4" key="1">
    <citation type="journal article" date="2017" name="Nat. Ecol. Evol.">
        <title>Scallop genome provides insights into evolution of bilaterian karyotype and development.</title>
        <authorList>
            <person name="Wang S."/>
            <person name="Zhang J."/>
            <person name="Jiao W."/>
            <person name="Li J."/>
            <person name="Xun X."/>
            <person name="Sun Y."/>
            <person name="Guo X."/>
            <person name="Huan P."/>
            <person name="Dong B."/>
            <person name="Zhang L."/>
            <person name="Hu X."/>
            <person name="Sun X."/>
            <person name="Wang J."/>
            <person name="Zhao C."/>
            <person name="Wang Y."/>
            <person name="Wang D."/>
            <person name="Huang X."/>
            <person name="Wang R."/>
            <person name="Lv J."/>
            <person name="Li Y."/>
            <person name="Zhang Z."/>
            <person name="Liu B."/>
            <person name="Lu W."/>
            <person name="Hui Y."/>
            <person name="Liang J."/>
            <person name="Zhou Z."/>
            <person name="Hou R."/>
            <person name="Li X."/>
            <person name="Liu Y."/>
            <person name="Li H."/>
            <person name="Ning X."/>
            <person name="Lin Y."/>
            <person name="Zhao L."/>
            <person name="Xing Q."/>
            <person name="Dou J."/>
            <person name="Li Y."/>
            <person name="Mao J."/>
            <person name="Guo H."/>
            <person name="Dou H."/>
            <person name="Li T."/>
            <person name="Mu C."/>
            <person name="Jiang W."/>
            <person name="Fu Q."/>
            <person name="Fu X."/>
            <person name="Miao Y."/>
            <person name="Liu J."/>
            <person name="Yu Q."/>
            <person name="Li R."/>
            <person name="Liao H."/>
            <person name="Li X."/>
            <person name="Kong Y."/>
            <person name="Jiang Z."/>
            <person name="Chourrout D."/>
            <person name="Li R."/>
            <person name="Bao Z."/>
        </authorList>
    </citation>
    <scope>NUCLEOTIDE SEQUENCE [LARGE SCALE GENOMIC DNA]</scope>
    <source>
        <strain evidence="3 4">PY_sf001</strain>
    </source>
</reference>
<dbReference type="InterPro" id="IPR038765">
    <property type="entry name" value="Papain-like_cys_pep_sf"/>
</dbReference>
<evidence type="ECO:0000313" key="4">
    <source>
        <dbReference type="Proteomes" id="UP000242188"/>
    </source>
</evidence>
<dbReference type="PANTHER" id="PTHR47020">
    <property type="entry name" value="HILLARIN"/>
    <property type="match status" value="1"/>
</dbReference>
<evidence type="ECO:0000259" key="2">
    <source>
        <dbReference type="Pfam" id="PF23265"/>
    </source>
</evidence>
<feature type="compositionally biased region" description="Polar residues" evidence="1">
    <location>
        <begin position="1"/>
        <end position="21"/>
    </location>
</feature>
<proteinExistence type="predicted"/>
<feature type="region of interest" description="Disordered" evidence="1">
    <location>
        <begin position="1"/>
        <end position="51"/>
    </location>
</feature>
<dbReference type="OrthoDB" id="6159882at2759"/>
<dbReference type="AlphaFoldDB" id="A0A210Q6V5"/>
<feature type="compositionally biased region" description="Acidic residues" evidence="1">
    <location>
        <begin position="25"/>
        <end position="38"/>
    </location>
</feature>
<comment type="caution">
    <text evidence="3">The sequence shown here is derived from an EMBL/GenBank/DDBJ whole genome shotgun (WGS) entry which is preliminary data.</text>
</comment>
<dbReference type="EMBL" id="NEDP02004772">
    <property type="protein sequence ID" value="OWF44468.1"/>
    <property type="molecule type" value="Genomic_DNA"/>
</dbReference>
<feature type="domain" description="KY-like immunoglobulin-like" evidence="2">
    <location>
        <begin position="315"/>
        <end position="450"/>
    </location>
</feature>
<dbReference type="Proteomes" id="UP000242188">
    <property type="component" value="Unassembled WGS sequence"/>
</dbReference>
<dbReference type="InterPro" id="IPR053041">
    <property type="entry name" value="Transglut-like_Superfamily_Mod"/>
</dbReference>
<sequence length="699" mass="79847">MGSCLSSRSAQVDTTGQNRPLTSDPEPEPVSEEEEENGSDFLMESESADNDEVKVDKILSSYPNAAPIDDKSKLKRGTEIKWTAQIDDDVGDVVATESDMPAIRTQKDVDRHARQAPAELNSSFNDLINYLTGDLDQSERPEVFRARALMVWLSVQDVDSDHVKRKDGNTETPEGYLTLLAQSRTTYSTFFLVLCRKANIQCTQIEGICKAGNYQPGDRNLGNVNCVWNAIYVEEAWHIVHPFWICRCIVGKTVGGWIKLEADGKAIGRKEKELIGVMKNAFEEYYFMTNPAELVYMCHPSEERWQLLEKTITQQQFLDQAYVLPPFFGLGMVMKSRDACVYEAKNGEVKIDIEAPAKNANAINMWYEFLLKEGSNEKSLEEQFLLSMESMPRLVAMLRCGERWKIRVRFPIEGTYKLRLYGAPNKTPLLLLGEFRLDCTSRRKECIPLPIDPKVVGFGPGPAADVSGLLFPSHRNGIYPLSKNKEMRFTFHLEEEASKSVQVTTDLITSKYVKGKGQFEQHSLKSSVKTVVNRRKRELSITFAIAENGEYALTISTTKTVSSASYRNVCNYLVSSDTTADKEKSHVRFAKNALRNILADDFDTKSDREAIKDIENVLKNCRKQKVPEDDEEFESGKIRLEYLRFKIDIHDAKLRENWHVTEKTVRRLQQSRFAHTFRKKIKELEQERERLALQRKESE</sequence>
<dbReference type="Pfam" id="PF23265">
    <property type="entry name" value="Ig-like_KY"/>
    <property type="match status" value="2"/>
</dbReference>
<protein>
    <submittedName>
        <fullName evidence="3">Kyphoscoliosis peptidase</fullName>
    </submittedName>
</protein>
<gene>
    <name evidence="3" type="ORF">KP79_PYT15086</name>
</gene>
<dbReference type="InterPro" id="IPR056564">
    <property type="entry name" value="Ig-like_KY"/>
</dbReference>
<dbReference type="SUPFAM" id="SSF54001">
    <property type="entry name" value="Cysteine proteinases"/>
    <property type="match status" value="1"/>
</dbReference>
<evidence type="ECO:0000256" key="1">
    <source>
        <dbReference type="SAM" id="MobiDB-lite"/>
    </source>
</evidence>